<dbReference type="Pfam" id="PF00271">
    <property type="entry name" value="Helicase_C"/>
    <property type="match status" value="1"/>
</dbReference>
<gene>
    <name evidence="6" type="primary">comFA</name>
    <name evidence="6" type="ORF">GCM10007096_07460</name>
</gene>
<evidence type="ECO:0000313" key="6">
    <source>
        <dbReference type="EMBL" id="GGH76676.1"/>
    </source>
</evidence>
<evidence type="ECO:0000259" key="5">
    <source>
        <dbReference type="PROSITE" id="PS51194"/>
    </source>
</evidence>
<dbReference type="PANTHER" id="PTHR30580:SF1">
    <property type="entry name" value="COMF OPERON PROTEIN 1"/>
    <property type="match status" value="1"/>
</dbReference>
<dbReference type="Pfam" id="PF04851">
    <property type="entry name" value="ResIII"/>
    <property type="match status" value="1"/>
</dbReference>
<keyword evidence="1" id="KW-0547">Nucleotide-binding</keyword>
<dbReference type="GO" id="GO:0005524">
    <property type="term" value="F:ATP binding"/>
    <property type="evidence" value="ECO:0007669"/>
    <property type="project" value="UniProtKB-KW"/>
</dbReference>
<accession>A0A8J2ZTK0</accession>
<dbReference type="InterPro" id="IPR006935">
    <property type="entry name" value="Helicase/UvrB_N"/>
</dbReference>
<dbReference type="PROSITE" id="PS51194">
    <property type="entry name" value="HELICASE_CTER"/>
    <property type="match status" value="1"/>
</dbReference>
<name>A0A8J2ZTK0_9BACL</name>
<keyword evidence="3" id="KW-0238">DNA-binding</keyword>
<evidence type="ECO:0000256" key="3">
    <source>
        <dbReference type="ARBA" id="ARBA00023125"/>
    </source>
</evidence>
<reference evidence="6" key="2">
    <citation type="submission" date="2020-09" db="EMBL/GenBank/DDBJ databases">
        <authorList>
            <person name="Sun Q."/>
            <person name="Zhou Y."/>
        </authorList>
    </citation>
    <scope>NUCLEOTIDE SEQUENCE</scope>
    <source>
        <strain evidence="6">CGMCC 1.12777</strain>
    </source>
</reference>
<protein>
    <submittedName>
        <fullName evidence="6">DNA/RNA helicase</fullName>
    </submittedName>
</protein>
<keyword evidence="6" id="KW-0378">Hydrolase</keyword>
<dbReference type="GO" id="GO:0006270">
    <property type="term" value="P:DNA replication initiation"/>
    <property type="evidence" value="ECO:0007669"/>
    <property type="project" value="TreeGrafter"/>
</dbReference>
<dbReference type="GO" id="GO:0003677">
    <property type="term" value="F:DNA binding"/>
    <property type="evidence" value="ECO:0007669"/>
    <property type="project" value="UniProtKB-KW"/>
</dbReference>
<dbReference type="SMART" id="SM00487">
    <property type="entry name" value="DEXDc"/>
    <property type="match status" value="1"/>
</dbReference>
<dbReference type="PANTHER" id="PTHR30580">
    <property type="entry name" value="PRIMOSOMAL PROTEIN N"/>
    <property type="match status" value="1"/>
</dbReference>
<dbReference type="SMART" id="SM00490">
    <property type="entry name" value="HELICc"/>
    <property type="match status" value="1"/>
</dbReference>
<feature type="domain" description="Helicase ATP-binding" evidence="4">
    <location>
        <begin position="145"/>
        <end position="297"/>
    </location>
</feature>
<proteinExistence type="predicted"/>
<keyword evidence="2" id="KW-0067">ATP-binding</keyword>
<feature type="domain" description="Helicase C-terminal" evidence="5">
    <location>
        <begin position="334"/>
        <end position="474"/>
    </location>
</feature>
<evidence type="ECO:0000313" key="7">
    <source>
        <dbReference type="Proteomes" id="UP000656813"/>
    </source>
</evidence>
<dbReference type="EMBL" id="BMFV01000003">
    <property type="protein sequence ID" value="GGH76676.1"/>
    <property type="molecule type" value="Genomic_DNA"/>
</dbReference>
<organism evidence="6 7">
    <name type="scientific">Pullulanibacillus pueri</name>
    <dbReference type="NCBI Taxonomy" id="1437324"/>
    <lineage>
        <taxon>Bacteria</taxon>
        <taxon>Bacillati</taxon>
        <taxon>Bacillota</taxon>
        <taxon>Bacilli</taxon>
        <taxon>Bacillales</taxon>
        <taxon>Sporolactobacillaceae</taxon>
        <taxon>Pullulanibacillus</taxon>
    </lineage>
</organism>
<dbReference type="InterPro" id="IPR014001">
    <property type="entry name" value="Helicase_ATP-bd"/>
</dbReference>
<evidence type="ECO:0000256" key="1">
    <source>
        <dbReference type="ARBA" id="ARBA00022741"/>
    </source>
</evidence>
<evidence type="ECO:0000256" key="2">
    <source>
        <dbReference type="ARBA" id="ARBA00022840"/>
    </source>
</evidence>
<dbReference type="SUPFAM" id="SSF52540">
    <property type="entry name" value="P-loop containing nucleoside triphosphate hydrolases"/>
    <property type="match status" value="1"/>
</dbReference>
<evidence type="ECO:0000259" key="4">
    <source>
        <dbReference type="PROSITE" id="PS51192"/>
    </source>
</evidence>
<dbReference type="Proteomes" id="UP000656813">
    <property type="component" value="Unassembled WGS sequence"/>
</dbReference>
<dbReference type="InterPro" id="IPR027417">
    <property type="entry name" value="P-loop_NTPase"/>
</dbReference>
<dbReference type="Gene3D" id="3.40.50.300">
    <property type="entry name" value="P-loop containing nucleotide triphosphate hydrolases"/>
    <property type="match status" value="2"/>
</dbReference>
<keyword evidence="7" id="KW-1185">Reference proteome</keyword>
<keyword evidence="6" id="KW-0347">Helicase</keyword>
<dbReference type="AlphaFoldDB" id="A0A8J2ZTK0"/>
<dbReference type="GO" id="GO:0043138">
    <property type="term" value="F:3'-5' DNA helicase activity"/>
    <property type="evidence" value="ECO:0007669"/>
    <property type="project" value="TreeGrafter"/>
</dbReference>
<dbReference type="InterPro" id="IPR001650">
    <property type="entry name" value="Helicase_C-like"/>
</dbReference>
<dbReference type="PROSITE" id="PS51192">
    <property type="entry name" value="HELICASE_ATP_BIND_1"/>
    <property type="match status" value="1"/>
</dbReference>
<sequence>MNNTAKRPHLKPNPNFSYDQELQAELFGRRLLREELKAFSDDLIHQHLRNGFLKVEPGIRTEKGRPVCQRCGNHAPEQLASYQCGRCGQTCVYCRNCLTLGVVKACSQLFTWSGPPVAHPALPKLDLHWKGKLTSLQQQAADQLTQAVQVKEDFVIWAVTGAGKTEVLYPALKDAIETGQRIALVSPRTDVVIELSKRIKTVFSDIRVNVLYGESTEAYTPAPLTLATTHQLLRFYHSFDAIFIDEVDAFPFHNSKMLHYALEHALKPGAPRLFLTATPSSKMKADFERGRLKGVRIPERFHGHPLPLPTFEWMGNWRRQLEKNKLPVKIKRWTLTQLNTQRQAFLFVPSITTLETVLPMLKALDKRIVGVHAEDPLRHQKVEAFRSGEIQILVTTTILERGVTISSLDVAVFGADAELFDERALVQISGRVGRDHRDPTGGLYYFHYGVTWHMIKAFKHINQMNTLAKEWRMK</sequence>
<dbReference type="GO" id="GO:0006302">
    <property type="term" value="P:double-strand break repair"/>
    <property type="evidence" value="ECO:0007669"/>
    <property type="project" value="TreeGrafter"/>
</dbReference>
<dbReference type="GO" id="GO:0016787">
    <property type="term" value="F:hydrolase activity"/>
    <property type="evidence" value="ECO:0007669"/>
    <property type="project" value="InterPro"/>
</dbReference>
<dbReference type="GO" id="GO:0006310">
    <property type="term" value="P:DNA recombination"/>
    <property type="evidence" value="ECO:0007669"/>
    <property type="project" value="TreeGrafter"/>
</dbReference>
<reference evidence="6" key="1">
    <citation type="journal article" date="2014" name="Int. J. Syst. Evol. Microbiol.">
        <title>Complete genome sequence of Corynebacterium casei LMG S-19264T (=DSM 44701T), isolated from a smear-ripened cheese.</title>
        <authorList>
            <consortium name="US DOE Joint Genome Institute (JGI-PGF)"/>
            <person name="Walter F."/>
            <person name="Albersmeier A."/>
            <person name="Kalinowski J."/>
            <person name="Ruckert C."/>
        </authorList>
    </citation>
    <scope>NUCLEOTIDE SEQUENCE</scope>
    <source>
        <strain evidence="6">CGMCC 1.12777</strain>
    </source>
</reference>
<comment type="caution">
    <text evidence="6">The sequence shown here is derived from an EMBL/GenBank/DDBJ whole genome shotgun (WGS) entry which is preliminary data.</text>
</comment>